<keyword evidence="3" id="KW-1185">Reference proteome</keyword>
<feature type="compositionally biased region" description="Basic and acidic residues" evidence="1">
    <location>
        <begin position="75"/>
        <end position="98"/>
    </location>
</feature>
<organism evidence="2 3">
    <name type="scientific">Porites lobata</name>
    <dbReference type="NCBI Taxonomy" id="104759"/>
    <lineage>
        <taxon>Eukaryota</taxon>
        <taxon>Metazoa</taxon>
        <taxon>Cnidaria</taxon>
        <taxon>Anthozoa</taxon>
        <taxon>Hexacorallia</taxon>
        <taxon>Scleractinia</taxon>
        <taxon>Fungiina</taxon>
        <taxon>Poritidae</taxon>
        <taxon>Porites</taxon>
    </lineage>
</organism>
<evidence type="ECO:0000256" key="1">
    <source>
        <dbReference type="SAM" id="MobiDB-lite"/>
    </source>
</evidence>
<accession>A0ABN8NZX5</accession>
<feature type="region of interest" description="Disordered" evidence="1">
    <location>
        <begin position="468"/>
        <end position="495"/>
    </location>
</feature>
<feature type="region of interest" description="Disordered" evidence="1">
    <location>
        <begin position="236"/>
        <end position="270"/>
    </location>
</feature>
<evidence type="ECO:0000313" key="3">
    <source>
        <dbReference type="Proteomes" id="UP001159405"/>
    </source>
</evidence>
<sequence>MMMRDSNPNAFARQVHFANGFPPKGLVRDVSPSTRSSYPSPKGHYVSLDEVSPRKGRTHRVIPPLAKGRGQFCSVRDRPEDDRYRQRPDPFKLPKAAEKTGFSASQIKHAKPKTIRMCRSTEPPTPPPATATVYNLKNLARRTVYSTPPNRPTDGDLEDDIVTTPSAELKSKNSRIISDVENESIQAELAGLEEVYQRVCRGKIESLHSLLYPSRRETKRGPMQYINTSAPVQLRTPRISQQTKKPTKEKDVGAASAAGSNGGEKTENDHETTAAAVAIPGLEIDAKNENSARPILIPLPYIRSDISVTIAGKQQKSTYTAPYVYSSKAYKPITRQAHAPNNTSPAVINFNPMNIPELSRPGTKGGIPVAVKAATPTKAGVSVPHASMPSSMPLPFLSSPGPVVSSPFKLSTPNHTPALCDTKTENREISEVDAEERLGKLDVESVDSELDYPVRLGAEGLADEINALPGNSDKNEAEAETTAELTEKNGDERPGEEIEAKGIRFSLTTVGGIDQGVEIYDYNKRDVESEEQAAKHIKELEEIGQKNINEYTKLLEEHQHILEEVKQLEDEISKPSE</sequence>
<name>A0ABN8NZX5_9CNID</name>
<gene>
    <name evidence="2" type="ORF">PLOB_00033695</name>
</gene>
<evidence type="ECO:0000313" key="2">
    <source>
        <dbReference type="EMBL" id="CAH3128606.1"/>
    </source>
</evidence>
<comment type="caution">
    <text evidence="2">The sequence shown here is derived from an EMBL/GenBank/DDBJ whole genome shotgun (WGS) entry which is preliminary data.</text>
</comment>
<feature type="region of interest" description="Disordered" evidence="1">
    <location>
        <begin position="21"/>
        <end position="45"/>
    </location>
</feature>
<feature type="region of interest" description="Disordered" evidence="1">
    <location>
        <begin position="68"/>
        <end position="130"/>
    </location>
</feature>
<reference evidence="2 3" key="1">
    <citation type="submission" date="2022-05" db="EMBL/GenBank/DDBJ databases">
        <authorList>
            <consortium name="Genoscope - CEA"/>
            <person name="William W."/>
        </authorList>
    </citation>
    <scope>NUCLEOTIDE SEQUENCE [LARGE SCALE GENOMIC DNA]</scope>
</reference>
<feature type="compositionally biased region" description="Basic and acidic residues" evidence="1">
    <location>
        <begin position="485"/>
        <end position="495"/>
    </location>
</feature>
<dbReference type="Proteomes" id="UP001159405">
    <property type="component" value="Unassembled WGS sequence"/>
</dbReference>
<protein>
    <submittedName>
        <fullName evidence="2">Uncharacterized protein</fullName>
    </submittedName>
</protein>
<dbReference type="EMBL" id="CALNXK010000045">
    <property type="protein sequence ID" value="CAH3128606.1"/>
    <property type="molecule type" value="Genomic_DNA"/>
</dbReference>
<proteinExistence type="predicted"/>